<feature type="chain" id="PRO_5012484054" evidence="2">
    <location>
        <begin position="20"/>
        <end position="312"/>
    </location>
</feature>
<dbReference type="InterPro" id="IPR001283">
    <property type="entry name" value="CRISP-related"/>
</dbReference>
<feature type="region of interest" description="Disordered" evidence="1">
    <location>
        <begin position="241"/>
        <end position="266"/>
    </location>
</feature>
<dbReference type="InterPro" id="IPR014044">
    <property type="entry name" value="CAP_dom"/>
</dbReference>
<comment type="caution">
    <text evidence="4">The sequence shown here is derived from an EMBL/GenBank/DDBJ whole genome shotgun (WGS) entry which is preliminary data.</text>
</comment>
<evidence type="ECO:0000256" key="2">
    <source>
        <dbReference type="SAM" id="SignalP"/>
    </source>
</evidence>
<accession>A0A1W0WEL8</accession>
<dbReference type="EMBL" id="MTYJ01000119">
    <property type="protein sequence ID" value="OQV13655.1"/>
    <property type="molecule type" value="Genomic_DNA"/>
</dbReference>
<dbReference type="SMART" id="SM00198">
    <property type="entry name" value="SCP"/>
    <property type="match status" value="1"/>
</dbReference>
<evidence type="ECO:0000313" key="4">
    <source>
        <dbReference type="EMBL" id="OQV13655.1"/>
    </source>
</evidence>
<dbReference type="SUPFAM" id="SSF55797">
    <property type="entry name" value="PR-1-like"/>
    <property type="match status" value="1"/>
</dbReference>
<dbReference type="InterPro" id="IPR002413">
    <property type="entry name" value="V5_allergen-like"/>
</dbReference>
<proteinExistence type="predicted"/>
<name>A0A1W0WEL8_HYPEX</name>
<dbReference type="Gene3D" id="3.40.33.10">
    <property type="entry name" value="CAP"/>
    <property type="match status" value="1"/>
</dbReference>
<protein>
    <submittedName>
        <fullName evidence="4">Cysteine-rich venom protein kaouthin-1</fullName>
    </submittedName>
</protein>
<gene>
    <name evidence="4" type="ORF">BV898_12125</name>
</gene>
<evidence type="ECO:0000256" key="1">
    <source>
        <dbReference type="SAM" id="MobiDB-lite"/>
    </source>
</evidence>
<dbReference type="AlphaFoldDB" id="A0A1W0WEL8"/>
<dbReference type="OrthoDB" id="337038at2759"/>
<evidence type="ECO:0000259" key="3">
    <source>
        <dbReference type="SMART" id="SM00198"/>
    </source>
</evidence>
<feature type="compositionally biased region" description="Polar residues" evidence="1">
    <location>
        <begin position="241"/>
        <end position="263"/>
    </location>
</feature>
<dbReference type="PROSITE" id="PS01009">
    <property type="entry name" value="CRISP_1"/>
    <property type="match status" value="1"/>
</dbReference>
<keyword evidence="5" id="KW-1185">Reference proteome</keyword>
<dbReference type="InterPro" id="IPR018244">
    <property type="entry name" value="Allrgn_V5/Tpx1_CS"/>
</dbReference>
<dbReference type="PRINTS" id="PR00838">
    <property type="entry name" value="V5ALLERGEN"/>
</dbReference>
<dbReference type="GO" id="GO:0005576">
    <property type="term" value="C:extracellular region"/>
    <property type="evidence" value="ECO:0007669"/>
    <property type="project" value="InterPro"/>
</dbReference>
<dbReference type="Pfam" id="PF00188">
    <property type="entry name" value="CAP"/>
    <property type="match status" value="1"/>
</dbReference>
<dbReference type="InterPro" id="IPR035940">
    <property type="entry name" value="CAP_sf"/>
</dbReference>
<evidence type="ECO:0000313" key="5">
    <source>
        <dbReference type="Proteomes" id="UP000192578"/>
    </source>
</evidence>
<sequence length="312" mass="33630">MSFLSLILLFVSVISQNEASAELCAPATPYSGADPRTWPLINGSRIKEATPGAAQLDDRAQLDTFDSNVADFIARKHNCLRSLVAPLATNMLKISWNTAARDRAQAWANDCNFSHNDATIPGWDYCGQNIAAGTGKLTWNAVNDMWYDEGKDYVYGGTSSGATGHYTQVVWAKTDQVGCGWKSCPAAGSPFGRAWNFYVCNYCTGGNFNNELPYRTGAASCSACPPGTACEGGKLCSPGGNISNRKSQSTNGLKNGPLTTSSSRRTHKWATDDLIESTDHHSAIYRHDQSPSHSMLVVLKQGTLPLSSSKKK</sequence>
<dbReference type="Proteomes" id="UP000192578">
    <property type="component" value="Unassembled WGS sequence"/>
</dbReference>
<dbReference type="PRINTS" id="PR00837">
    <property type="entry name" value="V5TPXLIKE"/>
</dbReference>
<feature type="domain" description="SCP" evidence="3">
    <location>
        <begin position="68"/>
        <end position="210"/>
    </location>
</feature>
<organism evidence="4 5">
    <name type="scientific">Hypsibius exemplaris</name>
    <name type="common">Freshwater tardigrade</name>
    <dbReference type="NCBI Taxonomy" id="2072580"/>
    <lineage>
        <taxon>Eukaryota</taxon>
        <taxon>Metazoa</taxon>
        <taxon>Ecdysozoa</taxon>
        <taxon>Tardigrada</taxon>
        <taxon>Eutardigrada</taxon>
        <taxon>Parachela</taxon>
        <taxon>Hypsibioidea</taxon>
        <taxon>Hypsibiidae</taxon>
        <taxon>Hypsibius</taxon>
    </lineage>
</organism>
<reference evidence="5" key="1">
    <citation type="submission" date="2017-01" db="EMBL/GenBank/DDBJ databases">
        <title>Comparative genomics of anhydrobiosis in the tardigrade Hypsibius dujardini.</title>
        <authorList>
            <person name="Yoshida Y."/>
            <person name="Koutsovoulos G."/>
            <person name="Laetsch D."/>
            <person name="Stevens L."/>
            <person name="Kumar S."/>
            <person name="Horikawa D."/>
            <person name="Ishino K."/>
            <person name="Komine S."/>
            <person name="Tomita M."/>
            <person name="Blaxter M."/>
            <person name="Arakawa K."/>
        </authorList>
    </citation>
    <scope>NUCLEOTIDE SEQUENCE [LARGE SCALE GENOMIC DNA]</scope>
    <source>
        <strain evidence="5">Z151</strain>
    </source>
</reference>
<dbReference type="PANTHER" id="PTHR10334">
    <property type="entry name" value="CYSTEINE-RICH SECRETORY PROTEIN-RELATED"/>
    <property type="match status" value="1"/>
</dbReference>
<keyword evidence="2" id="KW-0732">Signal</keyword>
<feature type="signal peptide" evidence="2">
    <location>
        <begin position="1"/>
        <end position="19"/>
    </location>
</feature>